<dbReference type="InterPro" id="IPR036188">
    <property type="entry name" value="FAD/NAD-bd_sf"/>
</dbReference>
<dbReference type="Gene3D" id="3.50.50.60">
    <property type="entry name" value="FAD/NAD(P)-binding domain"/>
    <property type="match status" value="1"/>
</dbReference>
<proteinExistence type="predicted"/>
<evidence type="ECO:0000259" key="1">
    <source>
        <dbReference type="Pfam" id="PF01593"/>
    </source>
</evidence>
<feature type="domain" description="Amine oxidase" evidence="1">
    <location>
        <begin position="10"/>
        <end position="264"/>
    </location>
</feature>
<dbReference type="PANTHER" id="PTHR42923:SF17">
    <property type="entry name" value="AMINE OXIDASE DOMAIN-CONTAINING PROTEIN"/>
    <property type="match status" value="1"/>
</dbReference>
<sequence>MKVAVVGSGISGLGCALMLEQKYEVHLFEADNRLGGHAHTSSIQNQGESFNVDTGFLVYNDLTYPHLKSLFKYLDVETIPSDMSLSIQEPNVGLEWAGDNLNTVFAQRKNIFNPRFYRLVYDILRFHRQAEPNRDLARRHRWTVQELFRQQRYSPELQEWYILPMLAAIWSTPEKAMLDFPAETFLTFFINHKLLQVNDRPVWRTVKNGSVNYVQKIAQKIRNIHLSEPVVSVKRRAGQLELISNRNTYTFDKVIFATQPQMTQKMYQSESSATEKILSAFKSEKNRAVLHKDQQFMPSSKKCWSSWNVQANLKSAPHAKVALTYFLNRLQELKTKDNILLTLNPMRNPDANLLEATYHHPIFDQAAIDAQANIGDIQGLHDVYFAGAWTRYGFHEDGLLSAVKVAERLEVNPPWMVS</sequence>
<dbReference type="Pfam" id="PF01593">
    <property type="entry name" value="Amino_oxidase"/>
    <property type="match status" value="1"/>
</dbReference>
<gene>
    <name evidence="2" type="ORF">A11Q_2187</name>
</gene>
<protein>
    <recommendedName>
        <fullName evidence="1">Amine oxidase domain-containing protein</fullName>
    </recommendedName>
</protein>
<dbReference type="InterPro" id="IPR050464">
    <property type="entry name" value="Zeta_carotene_desat/Oxidored"/>
</dbReference>
<dbReference type="SUPFAM" id="SSF51905">
    <property type="entry name" value="FAD/NAD(P)-binding domain"/>
    <property type="match status" value="1"/>
</dbReference>
<reference evidence="2 3" key="1">
    <citation type="journal article" date="2013" name="ISME J.">
        <title>By their genes ye shall know them: genomic signatures of predatory bacteria.</title>
        <authorList>
            <person name="Pasternak Z."/>
            <person name="Pietrokovski S."/>
            <person name="Rotem O."/>
            <person name="Gophna U."/>
            <person name="Lurie-Weinberger M.N."/>
            <person name="Jurkevitch E."/>
        </authorList>
    </citation>
    <scope>NUCLEOTIDE SEQUENCE [LARGE SCALE GENOMIC DNA]</scope>
    <source>
        <strain evidence="2 3">JSS</strain>
    </source>
</reference>
<dbReference type="PATRIC" id="fig|1184267.3.peg.2214"/>
<dbReference type="STRING" id="1184267.A11Q_2187"/>
<dbReference type="AlphaFoldDB" id="M4VB08"/>
<dbReference type="PROSITE" id="PS51257">
    <property type="entry name" value="PROKAR_LIPOPROTEIN"/>
    <property type="match status" value="1"/>
</dbReference>
<dbReference type="HOGENOM" id="CLU_028123_1_0_7"/>
<dbReference type="PANTHER" id="PTHR42923">
    <property type="entry name" value="PROTOPORPHYRINOGEN OXIDASE"/>
    <property type="match status" value="1"/>
</dbReference>
<accession>M4VB08</accession>
<dbReference type="RefSeq" id="WP_015470893.1">
    <property type="nucleotide sequence ID" value="NC_020813.1"/>
</dbReference>
<dbReference type="OrthoDB" id="20837at2"/>
<dbReference type="KEGG" id="bex:A11Q_2187"/>
<evidence type="ECO:0000313" key="2">
    <source>
        <dbReference type="EMBL" id="AGH96403.1"/>
    </source>
</evidence>
<dbReference type="EMBL" id="CP003537">
    <property type="protein sequence ID" value="AGH96403.1"/>
    <property type="molecule type" value="Genomic_DNA"/>
</dbReference>
<organism evidence="2 3">
    <name type="scientific">Pseudobdellovibrio exovorus JSS</name>
    <dbReference type="NCBI Taxonomy" id="1184267"/>
    <lineage>
        <taxon>Bacteria</taxon>
        <taxon>Pseudomonadati</taxon>
        <taxon>Bdellovibrionota</taxon>
        <taxon>Bdellovibrionia</taxon>
        <taxon>Bdellovibrionales</taxon>
        <taxon>Pseudobdellovibrionaceae</taxon>
        <taxon>Pseudobdellovibrio</taxon>
    </lineage>
</organism>
<dbReference type="InterPro" id="IPR002937">
    <property type="entry name" value="Amino_oxidase"/>
</dbReference>
<dbReference type="eggNOG" id="COG2907">
    <property type="taxonomic scope" value="Bacteria"/>
</dbReference>
<dbReference type="Proteomes" id="UP000012040">
    <property type="component" value="Chromosome"/>
</dbReference>
<dbReference type="GO" id="GO:0016491">
    <property type="term" value="F:oxidoreductase activity"/>
    <property type="evidence" value="ECO:0007669"/>
    <property type="project" value="InterPro"/>
</dbReference>
<evidence type="ECO:0000313" key="3">
    <source>
        <dbReference type="Proteomes" id="UP000012040"/>
    </source>
</evidence>
<name>M4VB08_9BACT</name>
<keyword evidence="3" id="KW-1185">Reference proteome</keyword>